<dbReference type="AlphaFoldDB" id="A0A813IKS9"/>
<gene>
    <name evidence="3" type="ORF">PGLA2088_LOCUS8664</name>
</gene>
<sequence length="315" mass="33388">ASAYSSRSTSASSCGGDGNLGATAGDLLASMAQDSPQAELVVKAMLPIVKRAMVSKNPAVVQASLDSMRRIERMFGQEAIDRHIESLAESLEASSPERGSMMDPGLSFVFLNKGTSGGSALLRGHPGVPGQVSSARGSCQPQPKVKAPAALASGLLLGPFLLLPSVSLRLLRRRRRASNRRSRAEAKILAAASSSDSIQQQPPQQPQQQQPPQQKEEQQPPPVSEGEKHHPPGPPPPPGQWSTVAGVPVLRPPPWAVEGGERGVVHFLGGAFFGAVPQWSYRAFLAELSRRGFWIITTPVATGFDHVKLAKQAAE</sequence>
<dbReference type="EMBL" id="CAJNNW010009324">
    <property type="protein sequence ID" value="CAE8650877.1"/>
    <property type="molecule type" value="Genomic_DNA"/>
</dbReference>
<proteinExistence type="predicted"/>
<keyword evidence="2" id="KW-1133">Transmembrane helix</keyword>
<dbReference type="InterPro" id="IPR010765">
    <property type="entry name" value="DUF1350"/>
</dbReference>
<dbReference type="Proteomes" id="UP000626109">
    <property type="component" value="Unassembled WGS sequence"/>
</dbReference>
<dbReference type="Pfam" id="PF07082">
    <property type="entry name" value="DUF1350"/>
    <property type="match status" value="1"/>
</dbReference>
<accession>A0A813IKS9</accession>
<feature type="transmembrane region" description="Helical" evidence="2">
    <location>
        <begin position="149"/>
        <end position="171"/>
    </location>
</feature>
<evidence type="ECO:0000313" key="3">
    <source>
        <dbReference type="EMBL" id="CAE8650877.1"/>
    </source>
</evidence>
<evidence type="ECO:0000256" key="2">
    <source>
        <dbReference type="SAM" id="Phobius"/>
    </source>
</evidence>
<dbReference type="PANTHER" id="PTHR34127:SF1">
    <property type="entry name" value="OS04G0405600 PROTEIN"/>
    <property type="match status" value="1"/>
</dbReference>
<evidence type="ECO:0000313" key="4">
    <source>
        <dbReference type="Proteomes" id="UP000626109"/>
    </source>
</evidence>
<feature type="compositionally biased region" description="Low complexity" evidence="1">
    <location>
        <begin position="199"/>
        <end position="213"/>
    </location>
</feature>
<feature type="region of interest" description="Disordered" evidence="1">
    <location>
        <begin position="190"/>
        <end position="247"/>
    </location>
</feature>
<feature type="non-terminal residue" evidence="3">
    <location>
        <position position="1"/>
    </location>
</feature>
<keyword evidence="2" id="KW-0472">Membrane</keyword>
<dbReference type="PANTHER" id="PTHR34127">
    <property type="entry name" value="OS04G0405600 PROTEIN"/>
    <property type="match status" value="1"/>
</dbReference>
<organism evidence="3 4">
    <name type="scientific">Polarella glacialis</name>
    <name type="common">Dinoflagellate</name>
    <dbReference type="NCBI Taxonomy" id="89957"/>
    <lineage>
        <taxon>Eukaryota</taxon>
        <taxon>Sar</taxon>
        <taxon>Alveolata</taxon>
        <taxon>Dinophyceae</taxon>
        <taxon>Suessiales</taxon>
        <taxon>Suessiaceae</taxon>
        <taxon>Polarella</taxon>
    </lineage>
</organism>
<feature type="non-terminal residue" evidence="3">
    <location>
        <position position="315"/>
    </location>
</feature>
<reference evidence="3" key="1">
    <citation type="submission" date="2021-02" db="EMBL/GenBank/DDBJ databases">
        <authorList>
            <person name="Dougan E. K."/>
            <person name="Rhodes N."/>
            <person name="Thang M."/>
            <person name="Chan C."/>
        </authorList>
    </citation>
    <scope>NUCLEOTIDE SEQUENCE</scope>
</reference>
<name>A0A813IKS9_POLGL</name>
<keyword evidence="2" id="KW-0812">Transmembrane</keyword>
<evidence type="ECO:0000256" key="1">
    <source>
        <dbReference type="SAM" id="MobiDB-lite"/>
    </source>
</evidence>
<protein>
    <submittedName>
        <fullName evidence="3">Uncharacterized protein</fullName>
    </submittedName>
</protein>
<comment type="caution">
    <text evidence="3">The sequence shown here is derived from an EMBL/GenBank/DDBJ whole genome shotgun (WGS) entry which is preliminary data.</text>
</comment>